<protein>
    <submittedName>
        <fullName evidence="1">Uncharacterized protein</fullName>
    </submittedName>
</protein>
<comment type="caution">
    <text evidence="1">The sequence shown here is derived from an EMBL/GenBank/DDBJ whole genome shotgun (WGS) entry which is preliminary data.</text>
</comment>
<name>A0A0F9NAI1_9ZZZZ</name>
<organism evidence="1">
    <name type="scientific">marine sediment metagenome</name>
    <dbReference type="NCBI Taxonomy" id="412755"/>
    <lineage>
        <taxon>unclassified sequences</taxon>
        <taxon>metagenomes</taxon>
        <taxon>ecological metagenomes</taxon>
    </lineage>
</organism>
<dbReference type="AlphaFoldDB" id="A0A0F9NAI1"/>
<dbReference type="EMBL" id="LAZR01003603">
    <property type="protein sequence ID" value="KKN16555.1"/>
    <property type="molecule type" value="Genomic_DNA"/>
</dbReference>
<sequence length="54" mass="6286">MSHCPRIPNFDKFIASRKDEIVHYAELGDTVIVNGIMIPLELAKRWDEYLKSKP</sequence>
<gene>
    <name evidence="1" type="ORF">LCGC14_0974750</name>
</gene>
<evidence type="ECO:0000313" key="1">
    <source>
        <dbReference type="EMBL" id="KKN16555.1"/>
    </source>
</evidence>
<accession>A0A0F9NAI1</accession>
<reference evidence="1" key="1">
    <citation type="journal article" date="2015" name="Nature">
        <title>Complex archaea that bridge the gap between prokaryotes and eukaryotes.</title>
        <authorList>
            <person name="Spang A."/>
            <person name="Saw J.H."/>
            <person name="Jorgensen S.L."/>
            <person name="Zaremba-Niedzwiedzka K."/>
            <person name="Martijn J."/>
            <person name="Lind A.E."/>
            <person name="van Eijk R."/>
            <person name="Schleper C."/>
            <person name="Guy L."/>
            <person name="Ettema T.J."/>
        </authorList>
    </citation>
    <scope>NUCLEOTIDE SEQUENCE</scope>
</reference>
<proteinExistence type="predicted"/>